<dbReference type="PROSITE" id="PS51257">
    <property type="entry name" value="PROKAR_LIPOPROTEIN"/>
    <property type="match status" value="1"/>
</dbReference>
<gene>
    <name evidence="2" type="ORF">SDC9_64267</name>
</gene>
<proteinExistence type="predicted"/>
<evidence type="ECO:0000313" key="2">
    <source>
        <dbReference type="EMBL" id="MPM17867.1"/>
    </source>
</evidence>
<protein>
    <submittedName>
        <fullName evidence="2">Uncharacterized protein</fullName>
    </submittedName>
</protein>
<dbReference type="Gene3D" id="2.60.40.1240">
    <property type="match status" value="1"/>
</dbReference>
<reference evidence="2" key="1">
    <citation type="submission" date="2019-08" db="EMBL/GenBank/DDBJ databases">
        <authorList>
            <person name="Kucharzyk K."/>
            <person name="Murdoch R.W."/>
            <person name="Higgins S."/>
            <person name="Loffler F."/>
        </authorList>
    </citation>
    <scope>NUCLEOTIDE SEQUENCE</scope>
</reference>
<sequence>MKNDYQTKCSFRDIFVLFLLVFFVFTFSACTHSSEKIKDRTTGEVVTAKEGESLTNSFFEFEVLDAEPVELEGRSPGKDRQFVRVTLRIKNVWDTAIPMGADFDVSWQPHEVGSEEESNRPISQQLARALPTGLQDSYTLEKDEEIAGDLLFSVPKDSDLWLIYTEEWSDDFVGNTYEIPFHVDTKTQTESQ</sequence>
<dbReference type="InterPro" id="IPR029050">
    <property type="entry name" value="Immunoprotect_excell_Ig-like"/>
</dbReference>
<organism evidence="2">
    <name type="scientific">bioreactor metagenome</name>
    <dbReference type="NCBI Taxonomy" id="1076179"/>
    <lineage>
        <taxon>unclassified sequences</taxon>
        <taxon>metagenomes</taxon>
        <taxon>ecological metagenomes</taxon>
    </lineage>
</organism>
<name>A0A644XPG2_9ZZZZ</name>
<evidence type="ECO:0000256" key="1">
    <source>
        <dbReference type="ARBA" id="ARBA00022729"/>
    </source>
</evidence>
<dbReference type="AlphaFoldDB" id="A0A644XPG2"/>
<accession>A0A644XPG2</accession>
<dbReference type="EMBL" id="VSSQ01002876">
    <property type="protein sequence ID" value="MPM17867.1"/>
    <property type="molecule type" value="Genomic_DNA"/>
</dbReference>
<keyword evidence="1" id="KW-0732">Signal</keyword>
<comment type="caution">
    <text evidence="2">The sequence shown here is derived from an EMBL/GenBank/DDBJ whole genome shotgun (WGS) entry which is preliminary data.</text>
</comment>